<dbReference type="PANTHER" id="PTHR18901:SF38">
    <property type="entry name" value="PSEUDOURIDINE-5'-PHOSPHATASE"/>
    <property type="match status" value="1"/>
</dbReference>
<comment type="caution">
    <text evidence="2">The sequence shown here is derived from an EMBL/GenBank/DDBJ whole genome shotgun (WGS) entry which is preliminary data.</text>
</comment>
<dbReference type="InterPro" id="IPR023214">
    <property type="entry name" value="HAD_sf"/>
</dbReference>
<sequence>MLWDMDGTIIDSEPLWIVAEDAMLSRYGVELDAELREQLIGSGLWDAAELFRARGVDLSADEIVAELAGEVQAQLAAGEPAWRPGAVELLAALREAGVPCALVTMSIRSLADQVAELLPPGTFGAVVAGDEVAHEKPHPDPYLRGAAALGVPIEACLAFEDSPTGLRSAAASGAVAIGLPHLVELGDAPAHALWASLEGADVAAVARAFTELRGTAPGPRTITEPAAREALVSDPKGSRA</sequence>
<accession>A0ABN2LMB3</accession>
<dbReference type="Gene3D" id="3.40.50.1000">
    <property type="entry name" value="HAD superfamily/HAD-like"/>
    <property type="match status" value="1"/>
</dbReference>
<dbReference type="NCBIfam" id="TIGR01509">
    <property type="entry name" value="HAD-SF-IA-v3"/>
    <property type="match status" value="1"/>
</dbReference>
<dbReference type="SFLD" id="SFLDS00003">
    <property type="entry name" value="Haloacid_Dehalogenase"/>
    <property type="match status" value="1"/>
</dbReference>
<name>A0ABN2LMB3_9MICO</name>
<dbReference type="CDD" id="cd07505">
    <property type="entry name" value="HAD_BPGM-like"/>
    <property type="match status" value="1"/>
</dbReference>
<dbReference type="GO" id="GO:0016787">
    <property type="term" value="F:hydrolase activity"/>
    <property type="evidence" value="ECO:0007669"/>
    <property type="project" value="UniProtKB-KW"/>
</dbReference>
<organism evidence="2 3">
    <name type="scientific">Leucobacter iarius</name>
    <dbReference type="NCBI Taxonomy" id="333963"/>
    <lineage>
        <taxon>Bacteria</taxon>
        <taxon>Bacillati</taxon>
        <taxon>Actinomycetota</taxon>
        <taxon>Actinomycetes</taxon>
        <taxon>Micrococcales</taxon>
        <taxon>Microbacteriaceae</taxon>
        <taxon>Leucobacter</taxon>
    </lineage>
</organism>
<dbReference type="InterPro" id="IPR036412">
    <property type="entry name" value="HAD-like_sf"/>
</dbReference>
<dbReference type="SFLD" id="SFLDG01129">
    <property type="entry name" value="C1.5:_HAD__Beta-PGM__Phosphata"/>
    <property type="match status" value="1"/>
</dbReference>
<keyword evidence="2" id="KW-0378">Hydrolase</keyword>
<feature type="region of interest" description="Disordered" evidence="1">
    <location>
        <begin position="216"/>
        <end position="240"/>
    </location>
</feature>
<evidence type="ECO:0000313" key="2">
    <source>
        <dbReference type="EMBL" id="GAA1792698.1"/>
    </source>
</evidence>
<dbReference type="SUPFAM" id="SSF56784">
    <property type="entry name" value="HAD-like"/>
    <property type="match status" value="1"/>
</dbReference>
<protein>
    <submittedName>
        <fullName evidence="2">HAD family hydrolase</fullName>
    </submittedName>
</protein>
<reference evidence="3" key="1">
    <citation type="journal article" date="2019" name="Int. J. Syst. Evol. Microbiol.">
        <title>The Global Catalogue of Microorganisms (GCM) 10K type strain sequencing project: providing services to taxonomists for standard genome sequencing and annotation.</title>
        <authorList>
            <consortium name="The Broad Institute Genomics Platform"/>
            <consortium name="The Broad Institute Genome Sequencing Center for Infectious Disease"/>
            <person name="Wu L."/>
            <person name="Ma J."/>
        </authorList>
    </citation>
    <scope>NUCLEOTIDE SEQUENCE [LARGE SCALE GENOMIC DNA]</scope>
    <source>
        <strain evidence="3">JCM 14736</strain>
    </source>
</reference>
<dbReference type="PANTHER" id="PTHR18901">
    <property type="entry name" value="2-DEOXYGLUCOSE-6-PHOSPHATE PHOSPHATASE 2"/>
    <property type="match status" value="1"/>
</dbReference>
<dbReference type="Proteomes" id="UP001500851">
    <property type="component" value="Unassembled WGS sequence"/>
</dbReference>
<dbReference type="EMBL" id="BAAAOB010000002">
    <property type="protein sequence ID" value="GAA1792698.1"/>
    <property type="molecule type" value="Genomic_DNA"/>
</dbReference>
<gene>
    <name evidence="2" type="ORF">GCM10009768_22090</name>
</gene>
<keyword evidence="3" id="KW-1185">Reference proteome</keyword>
<dbReference type="Gene3D" id="1.10.150.240">
    <property type="entry name" value="Putative phosphatase, domain 2"/>
    <property type="match status" value="1"/>
</dbReference>
<proteinExistence type="predicted"/>
<dbReference type="InterPro" id="IPR023198">
    <property type="entry name" value="PGP-like_dom2"/>
</dbReference>
<evidence type="ECO:0000256" key="1">
    <source>
        <dbReference type="SAM" id="MobiDB-lite"/>
    </source>
</evidence>
<dbReference type="Pfam" id="PF00702">
    <property type="entry name" value="Hydrolase"/>
    <property type="match status" value="1"/>
</dbReference>
<dbReference type="InterPro" id="IPR006439">
    <property type="entry name" value="HAD-SF_hydro_IA"/>
</dbReference>
<evidence type="ECO:0000313" key="3">
    <source>
        <dbReference type="Proteomes" id="UP001500851"/>
    </source>
</evidence>